<dbReference type="InterPro" id="IPR041916">
    <property type="entry name" value="Anti_sigma_zinc_sf"/>
</dbReference>
<sequence length="245" mass="26050">MIDHDLHHLAASYALDALDPDEREAFESHLAECEVCHIDVAQLRTAATGLAEAQSVAPPPALRARVLDEITRTRQQSPLATRPTPVTHPVQPASPVRRIWMISTLAAAAAMALLVVAISVFGDHDRTDSFAGELAKVMEQPDAQMLELDAQPGGAGQFKVAWSNSLHRAVLIGEGLAPAPAGKAYELWLITAEQSMAMHVLDRAADGNVHVTLDAPQMPAKWAITVEPAAGAEVATGDVIFIASV</sequence>
<feature type="transmembrane region" description="Helical" evidence="9">
    <location>
        <begin position="99"/>
        <end position="121"/>
    </location>
</feature>
<dbReference type="InterPro" id="IPR053877">
    <property type="entry name" value="RskA_N"/>
</dbReference>
<evidence type="ECO:0000256" key="6">
    <source>
        <dbReference type="ARBA" id="ARBA00023136"/>
    </source>
</evidence>
<evidence type="ECO:0000256" key="1">
    <source>
        <dbReference type="ARBA" id="ARBA00004167"/>
    </source>
</evidence>
<comment type="subcellular location">
    <subcellularLocation>
        <location evidence="2">Cell membrane</location>
    </subcellularLocation>
    <subcellularLocation>
        <location evidence="1">Membrane</location>
        <topology evidence="1">Single-pass membrane protein</topology>
    </subcellularLocation>
</comment>
<evidence type="ECO:0000256" key="2">
    <source>
        <dbReference type="ARBA" id="ARBA00004236"/>
    </source>
</evidence>
<dbReference type="PANTHER" id="PTHR37461:SF1">
    <property type="entry name" value="ANTI-SIGMA-K FACTOR RSKA"/>
    <property type="match status" value="1"/>
</dbReference>
<proteinExistence type="predicted"/>
<organism evidence="12">
    <name type="scientific">freshwater metagenome</name>
    <dbReference type="NCBI Taxonomy" id="449393"/>
    <lineage>
        <taxon>unclassified sequences</taxon>
        <taxon>metagenomes</taxon>
        <taxon>ecological metagenomes</taxon>
    </lineage>
</organism>
<evidence type="ECO:0000313" key="13">
    <source>
        <dbReference type="EMBL" id="CAB4734800.1"/>
    </source>
</evidence>
<dbReference type="GO" id="GO:0005886">
    <property type="term" value="C:plasma membrane"/>
    <property type="evidence" value="ECO:0007669"/>
    <property type="project" value="UniProtKB-SubCell"/>
</dbReference>
<evidence type="ECO:0000256" key="3">
    <source>
        <dbReference type="ARBA" id="ARBA00022475"/>
    </source>
</evidence>
<gene>
    <name evidence="13" type="ORF">UFOPK2656_02407</name>
    <name evidence="14" type="ORF">UFOPK3267_02018</name>
    <name evidence="15" type="ORF">UFOPK3651_02611</name>
    <name evidence="12" type="ORF">UFOPK4189_02608</name>
</gene>
<evidence type="ECO:0000259" key="11">
    <source>
        <dbReference type="Pfam" id="PF22618"/>
    </source>
</evidence>
<evidence type="ECO:0000256" key="9">
    <source>
        <dbReference type="SAM" id="Phobius"/>
    </source>
</evidence>
<dbReference type="Pfam" id="PF22618">
    <property type="entry name" value="RskA_N"/>
    <property type="match status" value="1"/>
</dbReference>
<accession>A0A6J6AA31</accession>
<keyword evidence="3" id="KW-1003">Cell membrane</keyword>
<dbReference type="GO" id="GO:0006417">
    <property type="term" value="P:regulation of translation"/>
    <property type="evidence" value="ECO:0007669"/>
    <property type="project" value="TreeGrafter"/>
</dbReference>
<dbReference type="PANTHER" id="PTHR37461">
    <property type="entry name" value="ANTI-SIGMA-K FACTOR RSKA"/>
    <property type="match status" value="1"/>
</dbReference>
<dbReference type="AlphaFoldDB" id="A0A6J6AA31"/>
<keyword evidence="5 9" id="KW-1133">Transmembrane helix</keyword>
<feature type="domain" description="Anti-sigma K factor RskA C-terminal" evidence="10">
    <location>
        <begin position="106"/>
        <end position="237"/>
    </location>
</feature>
<keyword evidence="4 9" id="KW-0812">Transmembrane</keyword>
<dbReference type="EMBL" id="CAESGF010000019">
    <property type="protein sequence ID" value="CAB4364850.1"/>
    <property type="molecule type" value="Genomic_DNA"/>
</dbReference>
<name>A0A6J6AA31_9ZZZZ</name>
<dbReference type="EMBL" id="CAFBIY010000123">
    <property type="protein sequence ID" value="CAB4852321.1"/>
    <property type="molecule type" value="Genomic_DNA"/>
</dbReference>
<evidence type="ECO:0000313" key="15">
    <source>
        <dbReference type="EMBL" id="CAB4947368.1"/>
    </source>
</evidence>
<evidence type="ECO:0000256" key="8">
    <source>
        <dbReference type="ARBA" id="ARBA00030803"/>
    </source>
</evidence>
<evidence type="ECO:0000256" key="7">
    <source>
        <dbReference type="ARBA" id="ARBA00029829"/>
    </source>
</evidence>
<evidence type="ECO:0000259" key="10">
    <source>
        <dbReference type="Pfam" id="PF10099"/>
    </source>
</evidence>
<dbReference type="Pfam" id="PF10099">
    <property type="entry name" value="RskA_C"/>
    <property type="match status" value="1"/>
</dbReference>
<reference evidence="12" key="1">
    <citation type="submission" date="2020-05" db="EMBL/GenBank/DDBJ databases">
        <authorList>
            <person name="Chiriac C."/>
            <person name="Salcher M."/>
            <person name="Ghai R."/>
            <person name="Kavagutti S V."/>
        </authorList>
    </citation>
    <scope>NUCLEOTIDE SEQUENCE</scope>
</reference>
<protein>
    <recommendedName>
        <fullName evidence="8">Regulator of SigK</fullName>
    </recommendedName>
    <alternativeName>
        <fullName evidence="7">Sigma-K anti-sigma factor RskA</fullName>
    </alternativeName>
</protein>
<dbReference type="InterPro" id="IPR051474">
    <property type="entry name" value="Anti-sigma-K/W_factor"/>
</dbReference>
<dbReference type="EMBL" id="CAFBMT010000018">
    <property type="protein sequence ID" value="CAB4947368.1"/>
    <property type="molecule type" value="Genomic_DNA"/>
</dbReference>
<keyword evidence="6 9" id="KW-0472">Membrane</keyword>
<feature type="domain" description="Anti-sigma-K factor RskA N-terminal" evidence="11">
    <location>
        <begin position="6"/>
        <end position="34"/>
    </location>
</feature>
<dbReference type="EMBL" id="CAEZYF010000017">
    <property type="protein sequence ID" value="CAB4734800.1"/>
    <property type="molecule type" value="Genomic_DNA"/>
</dbReference>
<evidence type="ECO:0000256" key="4">
    <source>
        <dbReference type="ARBA" id="ARBA00022692"/>
    </source>
</evidence>
<evidence type="ECO:0000256" key="5">
    <source>
        <dbReference type="ARBA" id="ARBA00022989"/>
    </source>
</evidence>
<dbReference type="GO" id="GO:0016989">
    <property type="term" value="F:sigma factor antagonist activity"/>
    <property type="evidence" value="ECO:0007669"/>
    <property type="project" value="TreeGrafter"/>
</dbReference>
<evidence type="ECO:0000313" key="12">
    <source>
        <dbReference type="EMBL" id="CAB4364850.1"/>
    </source>
</evidence>
<evidence type="ECO:0000313" key="14">
    <source>
        <dbReference type="EMBL" id="CAB4852321.1"/>
    </source>
</evidence>
<dbReference type="Gene3D" id="1.10.10.1320">
    <property type="entry name" value="Anti-sigma factor, zinc-finger domain"/>
    <property type="match status" value="1"/>
</dbReference>
<dbReference type="InterPro" id="IPR018764">
    <property type="entry name" value="RskA_C"/>
</dbReference>